<keyword evidence="3" id="KW-0238">DNA-binding</keyword>
<organism evidence="6 7">
    <name type="scientific">Streptomyces hoynatensis</name>
    <dbReference type="NCBI Taxonomy" id="1141874"/>
    <lineage>
        <taxon>Bacteria</taxon>
        <taxon>Bacillati</taxon>
        <taxon>Actinomycetota</taxon>
        <taxon>Actinomycetes</taxon>
        <taxon>Kitasatosporales</taxon>
        <taxon>Streptomycetaceae</taxon>
        <taxon>Streptomyces</taxon>
    </lineage>
</organism>
<dbReference type="GO" id="GO:0030246">
    <property type="term" value="F:carbohydrate binding"/>
    <property type="evidence" value="ECO:0007669"/>
    <property type="project" value="InterPro"/>
</dbReference>
<dbReference type="InterPro" id="IPR007324">
    <property type="entry name" value="Sugar-bd_dom_put"/>
</dbReference>
<dbReference type="InterPro" id="IPR036388">
    <property type="entry name" value="WH-like_DNA-bd_sf"/>
</dbReference>
<dbReference type="RefSeq" id="WP_120676850.1">
    <property type="nucleotide sequence ID" value="NZ_RBAL01000003.1"/>
</dbReference>
<dbReference type="InterPro" id="IPR009057">
    <property type="entry name" value="Homeodomain-like_sf"/>
</dbReference>
<dbReference type="Pfam" id="PF04198">
    <property type="entry name" value="Sugar-bind"/>
    <property type="match status" value="1"/>
</dbReference>
<feature type="domain" description="Sugar-binding" evidence="5">
    <location>
        <begin position="64"/>
        <end position="315"/>
    </location>
</feature>
<keyword evidence="4" id="KW-0804">Transcription</keyword>
<dbReference type="GO" id="GO:0003677">
    <property type="term" value="F:DNA binding"/>
    <property type="evidence" value="ECO:0007669"/>
    <property type="project" value="UniProtKB-KW"/>
</dbReference>
<evidence type="ECO:0000313" key="6">
    <source>
        <dbReference type="EMBL" id="RKN44954.1"/>
    </source>
</evidence>
<dbReference type="PANTHER" id="PTHR34294:SF1">
    <property type="entry name" value="TRANSCRIPTIONAL REGULATOR LSRR"/>
    <property type="match status" value="1"/>
</dbReference>
<dbReference type="OrthoDB" id="186585at2"/>
<comment type="caution">
    <text evidence="6">The sequence shown here is derived from an EMBL/GenBank/DDBJ whole genome shotgun (WGS) entry which is preliminary data.</text>
</comment>
<dbReference type="SUPFAM" id="SSF46689">
    <property type="entry name" value="Homeodomain-like"/>
    <property type="match status" value="1"/>
</dbReference>
<dbReference type="InterPro" id="IPR051054">
    <property type="entry name" value="SorC_transcr_regulators"/>
</dbReference>
<keyword evidence="2" id="KW-0805">Transcription regulation</keyword>
<accession>A0A3A9ZAX6</accession>
<dbReference type="PANTHER" id="PTHR34294">
    <property type="entry name" value="TRANSCRIPTIONAL REGULATOR-RELATED"/>
    <property type="match status" value="1"/>
</dbReference>
<keyword evidence="7" id="KW-1185">Reference proteome</keyword>
<evidence type="ECO:0000259" key="5">
    <source>
        <dbReference type="Pfam" id="PF04198"/>
    </source>
</evidence>
<name>A0A3A9ZAX6_9ACTN</name>
<dbReference type="SUPFAM" id="SSF100950">
    <property type="entry name" value="NagB/RpiA/CoA transferase-like"/>
    <property type="match status" value="1"/>
</dbReference>
<evidence type="ECO:0000313" key="7">
    <source>
        <dbReference type="Proteomes" id="UP000272474"/>
    </source>
</evidence>
<dbReference type="EMBL" id="RBAL01000003">
    <property type="protein sequence ID" value="RKN44954.1"/>
    <property type="molecule type" value="Genomic_DNA"/>
</dbReference>
<dbReference type="Proteomes" id="UP000272474">
    <property type="component" value="Unassembled WGS sequence"/>
</dbReference>
<sequence length="317" mass="32986">MASPEELRIMTRVARMYHTEGVRQPQIAQRLGLSQARVSRLLHKAERHGIVRITVSAPAGTHPDLEGALQERYGLKLALVVEAAEDEEQHLLPELGAAAAYYLEATLRSGDVIGISSWSASLLALVDHLQPVPGLSGVRVVQVLGGVGDPAAAEHANRLTDRMARVLHGSPVHLPSPGVAGSAASARALREDPFVAAGIGLFDSITVALVGIGSLEPSRVLASSGNVFSAAELAGLRAAGAVGDVCLRFFDAHGAPVDAGTADRVIGISPGRLRAVPRSVAVAGGRRKTEAVRGALRGGLVNVLITDRFTAGRLLTP</sequence>
<evidence type="ECO:0000256" key="1">
    <source>
        <dbReference type="ARBA" id="ARBA00010466"/>
    </source>
</evidence>
<gene>
    <name evidence="6" type="ORF">D7294_07560</name>
</gene>
<comment type="similarity">
    <text evidence="1">Belongs to the SorC transcriptional regulatory family.</text>
</comment>
<protein>
    <submittedName>
        <fullName evidence="6">Sugar-binding transcriptional regulator</fullName>
    </submittedName>
</protein>
<dbReference type="AlphaFoldDB" id="A0A3A9ZAX6"/>
<evidence type="ECO:0000256" key="4">
    <source>
        <dbReference type="ARBA" id="ARBA00023163"/>
    </source>
</evidence>
<evidence type="ECO:0000256" key="2">
    <source>
        <dbReference type="ARBA" id="ARBA00023015"/>
    </source>
</evidence>
<dbReference type="InterPro" id="IPR037171">
    <property type="entry name" value="NagB/RpiA_transferase-like"/>
</dbReference>
<evidence type="ECO:0000256" key="3">
    <source>
        <dbReference type="ARBA" id="ARBA00023125"/>
    </source>
</evidence>
<dbReference type="Gene3D" id="1.10.10.10">
    <property type="entry name" value="Winged helix-like DNA-binding domain superfamily/Winged helix DNA-binding domain"/>
    <property type="match status" value="1"/>
</dbReference>
<proteinExistence type="inferred from homology"/>
<reference evidence="6 7" key="1">
    <citation type="journal article" date="2014" name="Int. J. Syst. Evol. Microbiol.">
        <title>Streptomyces hoynatensis sp. nov., isolated from deep marine sediment.</title>
        <authorList>
            <person name="Veyisoglu A."/>
            <person name="Sahin N."/>
        </authorList>
    </citation>
    <scope>NUCLEOTIDE SEQUENCE [LARGE SCALE GENOMIC DNA]</scope>
    <source>
        <strain evidence="6 7">KCTC 29097</strain>
    </source>
</reference>
<dbReference type="Gene3D" id="3.40.50.1360">
    <property type="match status" value="1"/>
</dbReference>